<feature type="transmembrane region" description="Helical" evidence="6">
    <location>
        <begin position="157"/>
        <end position="179"/>
    </location>
</feature>
<gene>
    <name evidence="7" type="ORF">A2V81_00390</name>
</gene>
<evidence type="ECO:0008006" key="9">
    <source>
        <dbReference type="Google" id="ProtNLM"/>
    </source>
</evidence>
<feature type="transmembrane region" description="Helical" evidence="6">
    <location>
        <begin position="35"/>
        <end position="52"/>
    </location>
</feature>
<accession>A0A1F4XJ94</accession>
<evidence type="ECO:0000256" key="3">
    <source>
        <dbReference type="ARBA" id="ARBA00022692"/>
    </source>
</evidence>
<comment type="caution">
    <text evidence="7">The sequence shown here is derived from an EMBL/GenBank/DDBJ whole genome shotgun (WGS) entry which is preliminary data.</text>
</comment>
<feature type="transmembrane region" description="Helical" evidence="6">
    <location>
        <begin position="12"/>
        <end position="29"/>
    </location>
</feature>
<keyword evidence="3 6" id="KW-0812">Transmembrane</keyword>
<dbReference type="EMBL" id="MEWR01000022">
    <property type="protein sequence ID" value="OGC81699.1"/>
    <property type="molecule type" value="Genomic_DNA"/>
</dbReference>
<keyword evidence="5 6" id="KW-0472">Membrane</keyword>
<evidence type="ECO:0000313" key="7">
    <source>
        <dbReference type="EMBL" id="OGC81699.1"/>
    </source>
</evidence>
<comment type="subcellular location">
    <subcellularLocation>
        <location evidence="1">Membrane</location>
        <topology evidence="1">Multi-pass membrane protein</topology>
    </subcellularLocation>
</comment>
<comment type="similarity">
    <text evidence="2">Belongs to the autoinducer-2 exporter (AI-2E) (TC 2.A.86) family.</text>
</comment>
<keyword evidence="4 6" id="KW-1133">Transmembrane helix</keyword>
<dbReference type="GO" id="GO:0016020">
    <property type="term" value="C:membrane"/>
    <property type="evidence" value="ECO:0007669"/>
    <property type="project" value="UniProtKB-SubCell"/>
</dbReference>
<evidence type="ECO:0000256" key="5">
    <source>
        <dbReference type="ARBA" id="ARBA00023136"/>
    </source>
</evidence>
<feature type="transmembrane region" description="Helical" evidence="6">
    <location>
        <begin position="242"/>
        <end position="272"/>
    </location>
</feature>
<evidence type="ECO:0000256" key="4">
    <source>
        <dbReference type="ARBA" id="ARBA00022989"/>
    </source>
</evidence>
<dbReference type="InterPro" id="IPR002549">
    <property type="entry name" value="AI-2E-like"/>
</dbReference>
<evidence type="ECO:0000256" key="2">
    <source>
        <dbReference type="ARBA" id="ARBA00009773"/>
    </source>
</evidence>
<evidence type="ECO:0000256" key="1">
    <source>
        <dbReference type="ARBA" id="ARBA00004141"/>
    </source>
</evidence>
<feature type="transmembrane region" description="Helical" evidence="6">
    <location>
        <begin position="64"/>
        <end position="85"/>
    </location>
</feature>
<evidence type="ECO:0000313" key="8">
    <source>
        <dbReference type="Proteomes" id="UP000177614"/>
    </source>
</evidence>
<name>A0A1F4XJ94_9BACT</name>
<reference evidence="7 8" key="1">
    <citation type="journal article" date="2016" name="Nat. Commun.">
        <title>Thousands of microbial genomes shed light on interconnected biogeochemical processes in an aquifer system.</title>
        <authorList>
            <person name="Anantharaman K."/>
            <person name="Brown C.T."/>
            <person name="Hug L.A."/>
            <person name="Sharon I."/>
            <person name="Castelle C.J."/>
            <person name="Probst A.J."/>
            <person name="Thomas B.C."/>
            <person name="Singh A."/>
            <person name="Wilkins M.J."/>
            <person name="Karaoz U."/>
            <person name="Brodie E.L."/>
            <person name="Williams K.H."/>
            <person name="Hubbard S.S."/>
            <person name="Banfield J.F."/>
        </authorList>
    </citation>
    <scope>NUCLEOTIDE SEQUENCE [LARGE SCALE GENOMIC DNA]</scope>
</reference>
<dbReference type="PANTHER" id="PTHR21716:SF4">
    <property type="entry name" value="TRANSMEMBRANE PROTEIN 245"/>
    <property type="match status" value="1"/>
</dbReference>
<sequence length="358" mass="39894">MDTSRPKHELNFILILVLFTLYISYLIYAPFIYDFIIAAGSAAILKPFYNWLMRKTNRPNLSAAICVLTFIIIVIGPTTLLVTALTRESFATYNLIREQIQSGALTSLFDPERYPWLRDGYNYISQYVDLSTIDIKSYLADQVKAVSLWVYEGGRDILASVSLIFFNFFFVLLMFYFLIRDSKAIMKEIGKFSPISSSNEAVLTEKFTDVSQAIFKGSFLTALVQGAVLGIGFVLLDLPSPLFWSFVTSFFALIPLIGTAFVWFPAVIILLVSGAYLKSVLLLLWGALLVSTIDNLIRPYLMRGKTNLPAIVIFFAVLGGVGTFGAMGIIIAPMITVFLLTLLEMYGQAVSNGNNHTS</sequence>
<evidence type="ECO:0000256" key="6">
    <source>
        <dbReference type="SAM" id="Phobius"/>
    </source>
</evidence>
<proteinExistence type="inferred from homology"/>
<dbReference type="STRING" id="1817814.A2V81_00390"/>
<feature type="transmembrane region" description="Helical" evidence="6">
    <location>
        <begin position="279"/>
        <end position="298"/>
    </location>
</feature>
<dbReference type="Pfam" id="PF01594">
    <property type="entry name" value="AI-2E_transport"/>
    <property type="match status" value="1"/>
</dbReference>
<dbReference type="AlphaFoldDB" id="A0A1F4XJ94"/>
<dbReference type="PANTHER" id="PTHR21716">
    <property type="entry name" value="TRANSMEMBRANE PROTEIN"/>
    <property type="match status" value="1"/>
</dbReference>
<organism evidence="7 8">
    <name type="scientific">Candidatus Abawacabacteria bacterium RBG_16_42_10</name>
    <dbReference type="NCBI Taxonomy" id="1817814"/>
    <lineage>
        <taxon>Bacteria</taxon>
        <taxon>Candidatus Abawacaibacteriota</taxon>
    </lineage>
</organism>
<feature type="transmembrane region" description="Helical" evidence="6">
    <location>
        <begin position="310"/>
        <end position="343"/>
    </location>
</feature>
<feature type="transmembrane region" description="Helical" evidence="6">
    <location>
        <begin position="213"/>
        <end position="236"/>
    </location>
</feature>
<protein>
    <recommendedName>
        <fullName evidence="9">AI-2E family transporter</fullName>
    </recommendedName>
</protein>
<dbReference type="Proteomes" id="UP000177614">
    <property type="component" value="Unassembled WGS sequence"/>
</dbReference>